<evidence type="ECO:0008006" key="5">
    <source>
        <dbReference type="Google" id="ProtNLM"/>
    </source>
</evidence>
<proteinExistence type="predicted"/>
<evidence type="ECO:0000256" key="1">
    <source>
        <dbReference type="SAM" id="MobiDB-lite"/>
    </source>
</evidence>
<dbReference type="EMBL" id="JACGCI010000203">
    <property type="protein sequence ID" value="KAF6742089.1"/>
    <property type="molecule type" value="Genomic_DNA"/>
</dbReference>
<feature type="signal peptide" evidence="2">
    <location>
        <begin position="1"/>
        <end position="27"/>
    </location>
</feature>
<protein>
    <recommendedName>
        <fullName evidence="5">Secreted protein</fullName>
    </recommendedName>
</protein>
<sequence length="96" mass="10589">MSTSCRNVTTASIDISLFLLTWVSVLGLQHVSRPRDTHVVRSTRARETTEGKKENDEGGLRGWTKRRGTYIVFAELAITDAPSPSSRSRVVSPALC</sequence>
<evidence type="ECO:0000313" key="4">
    <source>
        <dbReference type="Proteomes" id="UP000521943"/>
    </source>
</evidence>
<evidence type="ECO:0000256" key="2">
    <source>
        <dbReference type="SAM" id="SignalP"/>
    </source>
</evidence>
<comment type="caution">
    <text evidence="3">The sequence shown here is derived from an EMBL/GenBank/DDBJ whole genome shotgun (WGS) entry which is preliminary data.</text>
</comment>
<gene>
    <name evidence="3" type="ORF">DFP72DRAFT_940422</name>
</gene>
<name>A0A8H6H7Y0_9AGAR</name>
<feature type="chain" id="PRO_5034416578" description="Secreted protein" evidence="2">
    <location>
        <begin position="28"/>
        <end position="96"/>
    </location>
</feature>
<feature type="region of interest" description="Disordered" evidence="1">
    <location>
        <begin position="39"/>
        <end position="62"/>
    </location>
</feature>
<keyword evidence="2" id="KW-0732">Signal</keyword>
<dbReference type="Proteomes" id="UP000521943">
    <property type="component" value="Unassembled WGS sequence"/>
</dbReference>
<organism evidence="3 4">
    <name type="scientific">Ephemerocybe angulata</name>
    <dbReference type="NCBI Taxonomy" id="980116"/>
    <lineage>
        <taxon>Eukaryota</taxon>
        <taxon>Fungi</taxon>
        <taxon>Dikarya</taxon>
        <taxon>Basidiomycota</taxon>
        <taxon>Agaricomycotina</taxon>
        <taxon>Agaricomycetes</taxon>
        <taxon>Agaricomycetidae</taxon>
        <taxon>Agaricales</taxon>
        <taxon>Agaricineae</taxon>
        <taxon>Psathyrellaceae</taxon>
        <taxon>Ephemerocybe</taxon>
    </lineage>
</organism>
<accession>A0A8H6H7Y0</accession>
<reference evidence="3 4" key="1">
    <citation type="submission" date="2020-07" db="EMBL/GenBank/DDBJ databases">
        <title>Comparative genomics of pyrophilous fungi reveals a link between fire events and developmental genes.</title>
        <authorList>
            <consortium name="DOE Joint Genome Institute"/>
            <person name="Steindorff A.S."/>
            <person name="Carver A."/>
            <person name="Calhoun S."/>
            <person name="Stillman K."/>
            <person name="Liu H."/>
            <person name="Lipzen A."/>
            <person name="Pangilinan J."/>
            <person name="Labutti K."/>
            <person name="Bruns T.D."/>
            <person name="Grigoriev I.V."/>
        </authorList>
    </citation>
    <scope>NUCLEOTIDE SEQUENCE [LARGE SCALE GENOMIC DNA]</scope>
    <source>
        <strain evidence="3 4">CBS 144469</strain>
    </source>
</reference>
<feature type="compositionally biased region" description="Basic and acidic residues" evidence="1">
    <location>
        <begin position="39"/>
        <end position="59"/>
    </location>
</feature>
<keyword evidence="4" id="KW-1185">Reference proteome</keyword>
<dbReference type="AlphaFoldDB" id="A0A8H6H7Y0"/>
<evidence type="ECO:0000313" key="3">
    <source>
        <dbReference type="EMBL" id="KAF6742089.1"/>
    </source>
</evidence>